<keyword evidence="2" id="KW-1185">Reference proteome</keyword>
<evidence type="ECO:0000313" key="2">
    <source>
        <dbReference type="Proteomes" id="UP001239111"/>
    </source>
</evidence>
<name>A0ACC2PV51_9HYME</name>
<reference evidence="1" key="1">
    <citation type="submission" date="2023-04" db="EMBL/GenBank/DDBJ databases">
        <title>A chromosome-level genome assembly of the parasitoid wasp Eretmocerus hayati.</title>
        <authorList>
            <person name="Zhong Y."/>
            <person name="Liu S."/>
            <person name="Liu Y."/>
        </authorList>
    </citation>
    <scope>NUCLEOTIDE SEQUENCE</scope>
    <source>
        <strain evidence="1">ZJU_SS_LIU_2023</strain>
    </source>
</reference>
<dbReference type="EMBL" id="CM056741">
    <property type="protein sequence ID" value="KAJ8686247.1"/>
    <property type="molecule type" value="Genomic_DNA"/>
</dbReference>
<accession>A0ACC2PV51</accession>
<proteinExistence type="predicted"/>
<dbReference type="Proteomes" id="UP001239111">
    <property type="component" value="Chromosome 1"/>
</dbReference>
<comment type="caution">
    <text evidence="1">The sequence shown here is derived from an EMBL/GenBank/DDBJ whole genome shotgun (WGS) entry which is preliminary data.</text>
</comment>
<organism evidence="1 2">
    <name type="scientific">Eretmocerus hayati</name>
    <dbReference type="NCBI Taxonomy" id="131215"/>
    <lineage>
        <taxon>Eukaryota</taxon>
        <taxon>Metazoa</taxon>
        <taxon>Ecdysozoa</taxon>
        <taxon>Arthropoda</taxon>
        <taxon>Hexapoda</taxon>
        <taxon>Insecta</taxon>
        <taxon>Pterygota</taxon>
        <taxon>Neoptera</taxon>
        <taxon>Endopterygota</taxon>
        <taxon>Hymenoptera</taxon>
        <taxon>Apocrita</taxon>
        <taxon>Proctotrupomorpha</taxon>
        <taxon>Chalcidoidea</taxon>
        <taxon>Aphelinidae</taxon>
        <taxon>Aphelininae</taxon>
        <taxon>Eretmocerus</taxon>
    </lineage>
</organism>
<sequence length="348" mass="40227">MFLQNADNSDERINPMLMNKFLINKYKNRDASEECYPIANNEVCIVAKNLKIANEVLNLKEWQNDKKEIFILNHLKTRQGIIKDVPTEFRDLKKKTRDPETGKLGPAIPTKTVPLTFRGQYLPPRVALYANRRSVGIYYLQVRQCYRCFNFGHLKINCKSASELCQRCADPVHSTDSQGPRTQLQPQCKNCKKGHIATDKCCEARKRQQKIRDYATENNISVAGAKKIKSGINGYNYNANEYPSLSNRWSPLQESPRYDEANNNFTTYSEATTREREINKPQVLHKEVYQALEAVRKRDKSFHSKDANSSHVSQQDTANSTDAKWKLEYIMPLSQETQQTISSVYKEW</sequence>
<gene>
    <name evidence="1" type="ORF">QAD02_022041</name>
</gene>
<protein>
    <submittedName>
        <fullName evidence="1">Uncharacterized protein</fullName>
    </submittedName>
</protein>
<evidence type="ECO:0000313" key="1">
    <source>
        <dbReference type="EMBL" id="KAJ8686247.1"/>
    </source>
</evidence>